<proteinExistence type="predicted"/>
<keyword evidence="2" id="KW-1185">Reference proteome</keyword>
<dbReference type="EMBL" id="JARLKZ010000002">
    <property type="protein sequence ID" value="MEC0238483.1"/>
    <property type="molecule type" value="Genomic_DNA"/>
</dbReference>
<name>A0ABU6GG85_9BACL</name>
<accession>A0ABU6GG85</accession>
<evidence type="ECO:0000313" key="1">
    <source>
        <dbReference type="EMBL" id="MEC0238483.1"/>
    </source>
</evidence>
<sequence length="195" mass="22440">MNSLQQANEKLIEANLILNELDLLNLWSVVGEPVLVGAAAYNLIFNRDIDMEIYCDQPEVASGFRVLENCVKNPKVIGARYSNHLDGEDQGIYFQLRYKDENDLIWKIDMWLLAHDHPGPCAKDLVEPLNRVLTDQSRESILTIKNQITLNAESIVSIRIYEAVIDYNIQTYEEFMKWHSKYAPKGLTSWKPKAI</sequence>
<gene>
    <name evidence="1" type="ORF">P4H66_01180</name>
</gene>
<dbReference type="Proteomes" id="UP001344632">
    <property type="component" value="Unassembled WGS sequence"/>
</dbReference>
<reference evidence="1 2" key="1">
    <citation type="submission" date="2023-03" db="EMBL/GenBank/DDBJ databases">
        <title>Bacillus Genome Sequencing.</title>
        <authorList>
            <person name="Dunlap C."/>
        </authorList>
    </citation>
    <scope>NUCLEOTIDE SEQUENCE [LARGE SCALE GENOMIC DNA]</scope>
    <source>
        <strain evidence="1 2">BD-525</strain>
    </source>
</reference>
<organism evidence="1 2">
    <name type="scientific">Paenibacillus dokdonensis</name>
    <dbReference type="NCBI Taxonomy" id="2567944"/>
    <lineage>
        <taxon>Bacteria</taxon>
        <taxon>Bacillati</taxon>
        <taxon>Bacillota</taxon>
        <taxon>Bacilli</taxon>
        <taxon>Bacillales</taxon>
        <taxon>Paenibacillaceae</taxon>
        <taxon>Paenibacillus</taxon>
    </lineage>
</organism>
<dbReference type="RefSeq" id="WP_326085105.1">
    <property type="nucleotide sequence ID" value="NZ_JARLKZ010000002.1"/>
</dbReference>
<protein>
    <submittedName>
        <fullName evidence="1">Uncharacterized protein</fullName>
    </submittedName>
</protein>
<comment type="caution">
    <text evidence="1">The sequence shown here is derived from an EMBL/GenBank/DDBJ whole genome shotgun (WGS) entry which is preliminary data.</text>
</comment>
<evidence type="ECO:0000313" key="2">
    <source>
        <dbReference type="Proteomes" id="UP001344632"/>
    </source>
</evidence>